<dbReference type="AlphaFoldDB" id="A0AA35X463"/>
<gene>
    <name evidence="1" type="ORF">GBAR_LOCUS24792</name>
</gene>
<evidence type="ECO:0000313" key="1">
    <source>
        <dbReference type="EMBL" id="CAI8044753.1"/>
    </source>
</evidence>
<protein>
    <recommendedName>
        <fullName evidence="3">Fibronectin type-III domain-containing protein</fullName>
    </recommendedName>
</protein>
<dbReference type="EMBL" id="CASHTH010003421">
    <property type="protein sequence ID" value="CAI8044753.1"/>
    <property type="molecule type" value="Genomic_DNA"/>
</dbReference>
<organism evidence="1 2">
    <name type="scientific">Geodia barretti</name>
    <name type="common">Barrett's horny sponge</name>
    <dbReference type="NCBI Taxonomy" id="519541"/>
    <lineage>
        <taxon>Eukaryota</taxon>
        <taxon>Metazoa</taxon>
        <taxon>Porifera</taxon>
        <taxon>Demospongiae</taxon>
        <taxon>Heteroscleromorpha</taxon>
        <taxon>Tetractinellida</taxon>
        <taxon>Astrophorina</taxon>
        <taxon>Geodiidae</taxon>
        <taxon>Geodia</taxon>
    </lineage>
</organism>
<evidence type="ECO:0008006" key="3">
    <source>
        <dbReference type="Google" id="ProtNLM"/>
    </source>
</evidence>
<feature type="non-terminal residue" evidence="1">
    <location>
        <position position="1"/>
    </location>
</feature>
<feature type="non-terminal residue" evidence="1">
    <location>
        <position position="69"/>
    </location>
</feature>
<reference evidence="1" key="1">
    <citation type="submission" date="2023-03" db="EMBL/GenBank/DDBJ databases">
        <authorList>
            <person name="Steffen K."/>
            <person name="Cardenas P."/>
        </authorList>
    </citation>
    <scope>NUCLEOTIDE SEQUENCE</scope>
</reference>
<dbReference type="Proteomes" id="UP001174909">
    <property type="component" value="Unassembled WGS sequence"/>
</dbReference>
<keyword evidence="2" id="KW-1185">Reference proteome</keyword>
<proteinExistence type="predicted"/>
<sequence length="69" mass="7311">QCLSLVLGGSFAESNNATLTIQGPLLLLAGDLRVTINASSVTISWTAPFSLNVTGVDPDIWYSVLIYNV</sequence>
<evidence type="ECO:0000313" key="2">
    <source>
        <dbReference type="Proteomes" id="UP001174909"/>
    </source>
</evidence>
<name>A0AA35X463_GEOBA</name>
<accession>A0AA35X463</accession>
<comment type="caution">
    <text evidence="1">The sequence shown here is derived from an EMBL/GenBank/DDBJ whole genome shotgun (WGS) entry which is preliminary data.</text>
</comment>